<dbReference type="InterPro" id="IPR029066">
    <property type="entry name" value="PLP-binding_barrel"/>
</dbReference>
<comment type="cofactor">
    <cofactor evidence="1">
        <name>pyridoxal 5'-phosphate</name>
        <dbReference type="ChEBI" id="CHEBI:597326"/>
    </cofactor>
</comment>
<dbReference type="Gene3D" id="3.20.20.10">
    <property type="entry name" value="Alanine racemase"/>
    <property type="match status" value="1"/>
</dbReference>
<dbReference type="InterPro" id="IPR000821">
    <property type="entry name" value="Ala_racemase"/>
</dbReference>
<dbReference type="EMBL" id="LT906465">
    <property type="protein sequence ID" value="SNV50773.1"/>
    <property type="molecule type" value="Genomic_DNA"/>
</dbReference>
<evidence type="ECO:0000259" key="4">
    <source>
        <dbReference type="Pfam" id="PF01168"/>
    </source>
</evidence>
<evidence type="ECO:0000256" key="2">
    <source>
        <dbReference type="ARBA" id="ARBA00022898"/>
    </source>
</evidence>
<sequence>MSIVTLNRRKLRENFNYLNRFFAEKNIEWSVVTKVLCANETFLEEVLSLPIDEFCDSRISNLKTIKALNPDAQIVYIKPVPLTFVEDVVRYADVSFNTEVETLSLLSSKAVSLNKFHKVVIMIEMGELREGVVRERLLDFFGKILKLPNIEVVGIGTNLCCMNGVLPDYDKMKLLHESKQEIEKTFDVHIPYISGGASVAIPLLLNGEMPPYINHFRIGETLFFGTNVYDDSLIEGMHHDVFKLNAEIIEIKEKPNIPEGKLGTNLTGEKKDFNNLKKIKNTKRAIVDIGLLDLSPNNIKPVNKNLEIVGQSSDMLVLDLQNSYKNYKVGDMVAFELNYMGLLSLMNSSYVQKKVISDVHCHIKKRKNRFLERIC</sequence>
<evidence type="ECO:0000313" key="6">
    <source>
        <dbReference type="Proteomes" id="UP000215196"/>
    </source>
</evidence>
<dbReference type="KEGG" id="ctak:4412677_02486"/>
<dbReference type="InterPro" id="IPR001608">
    <property type="entry name" value="Ala_racemase_N"/>
</dbReference>
<evidence type="ECO:0000256" key="1">
    <source>
        <dbReference type="ARBA" id="ARBA00001933"/>
    </source>
</evidence>
<dbReference type="AlphaFoldDB" id="A0A239XXH4"/>
<dbReference type="PANTHER" id="PTHR30511:SF3">
    <property type="entry name" value="LYSINE RACEMASE"/>
    <property type="match status" value="1"/>
</dbReference>
<dbReference type="Pfam" id="PF01168">
    <property type="entry name" value="Ala_racemase_N"/>
    <property type="match status" value="1"/>
</dbReference>
<keyword evidence="2" id="KW-0663">Pyridoxal phosphate</keyword>
<reference evidence="5 6" key="1">
    <citation type="submission" date="2017-06" db="EMBL/GenBank/DDBJ databases">
        <authorList>
            <consortium name="Pathogen Informatics"/>
        </authorList>
    </citation>
    <scope>NUCLEOTIDE SEQUENCE [LARGE SCALE GENOMIC DNA]</scope>
    <source>
        <strain evidence="5 6">NCTC13490</strain>
    </source>
</reference>
<dbReference type="GO" id="GO:0030170">
    <property type="term" value="F:pyridoxal phosphate binding"/>
    <property type="evidence" value="ECO:0007669"/>
    <property type="project" value="TreeGrafter"/>
</dbReference>
<organism evidence="5 6">
    <name type="scientific">Chryseobacterium taklimakanense</name>
    <dbReference type="NCBI Taxonomy" id="536441"/>
    <lineage>
        <taxon>Bacteria</taxon>
        <taxon>Pseudomonadati</taxon>
        <taxon>Bacteroidota</taxon>
        <taxon>Flavobacteriia</taxon>
        <taxon>Flavobacteriales</taxon>
        <taxon>Weeksellaceae</taxon>
        <taxon>Chryseobacterium group</taxon>
        <taxon>Chryseobacterium</taxon>
    </lineage>
</organism>
<protein>
    <submittedName>
        <fullName evidence="5">Alanine racemase</fullName>
    </submittedName>
</protein>
<keyword evidence="3" id="KW-0413">Isomerase</keyword>
<keyword evidence="6" id="KW-1185">Reference proteome</keyword>
<evidence type="ECO:0000256" key="3">
    <source>
        <dbReference type="ARBA" id="ARBA00023235"/>
    </source>
</evidence>
<dbReference type="CDD" id="cd06815">
    <property type="entry name" value="PLPDE_III_AR_like_1"/>
    <property type="match status" value="1"/>
</dbReference>
<dbReference type="Proteomes" id="UP000215196">
    <property type="component" value="Chromosome 1"/>
</dbReference>
<dbReference type="PANTHER" id="PTHR30511">
    <property type="entry name" value="ALANINE RACEMASE"/>
    <property type="match status" value="1"/>
</dbReference>
<dbReference type="GO" id="GO:0008784">
    <property type="term" value="F:alanine racemase activity"/>
    <property type="evidence" value="ECO:0007669"/>
    <property type="project" value="TreeGrafter"/>
</dbReference>
<gene>
    <name evidence="5" type="ORF">SAMEA4412677_02486</name>
</gene>
<accession>A0A239XXH4</accession>
<name>A0A239XXH4_9FLAO</name>
<dbReference type="RefSeq" id="WP_095073639.1">
    <property type="nucleotide sequence ID" value="NZ_LT906465.1"/>
</dbReference>
<evidence type="ECO:0000313" key="5">
    <source>
        <dbReference type="EMBL" id="SNV50773.1"/>
    </source>
</evidence>
<dbReference type="GO" id="GO:0005829">
    <property type="term" value="C:cytosol"/>
    <property type="evidence" value="ECO:0007669"/>
    <property type="project" value="TreeGrafter"/>
</dbReference>
<feature type="domain" description="Alanine racemase N-terminal" evidence="4">
    <location>
        <begin position="7"/>
        <end position="225"/>
    </location>
</feature>
<dbReference type="SUPFAM" id="SSF51419">
    <property type="entry name" value="PLP-binding barrel"/>
    <property type="match status" value="1"/>
</dbReference>
<proteinExistence type="predicted"/>